<sequence length="78" mass="9450">MATATPTINSLTVPKRLPFLESICWQTADVYRFSPEEMLSRYERGWRYRDIYNNLEGEEINFLKELTRRYKSWLLVEL</sequence>
<dbReference type="OrthoDB" id="488372at2"/>
<dbReference type="AlphaFoldDB" id="A0A139WYS3"/>
<proteinExistence type="predicted"/>
<organism evidence="1 2">
    <name type="scientific">Scytonema hofmannii PCC 7110</name>
    <dbReference type="NCBI Taxonomy" id="128403"/>
    <lineage>
        <taxon>Bacteria</taxon>
        <taxon>Bacillati</taxon>
        <taxon>Cyanobacteriota</taxon>
        <taxon>Cyanophyceae</taxon>
        <taxon>Nostocales</taxon>
        <taxon>Scytonemataceae</taxon>
        <taxon>Scytonema</taxon>
    </lineage>
</organism>
<dbReference type="EMBL" id="ANNX02000046">
    <property type="protein sequence ID" value="KYC37599.1"/>
    <property type="molecule type" value="Genomic_DNA"/>
</dbReference>
<dbReference type="RefSeq" id="WP_017746150.1">
    <property type="nucleotide sequence ID" value="NZ_KQ976354.1"/>
</dbReference>
<evidence type="ECO:0000313" key="2">
    <source>
        <dbReference type="Proteomes" id="UP000076925"/>
    </source>
</evidence>
<gene>
    <name evidence="1" type="ORF">WA1_39715</name>
</gene>
<accession>A0A139WYS3</accession>
<reference evidence="1 2" key="1">
    <citation type="journal article" date="2013" name="Genome Biol. Evol.">
        <title>Genomes of Stigonematalean cyanobacteria (subsection V) and the evolution of oxygenic photosynthesis from prokaryotes to plastids.</title>
        <authorList>
            <person name="Dagan T."/>
            <person name="Roettger M."/>
            <person name="Stucken K."/>
            <person name="Landan G."/>
            <person name="Koch R."/>
            <person name="Major P."/>
            <person name="Gould S.B."/>
            <person name="Goremykin V.V."/>
            <person name="Rippka R."/>
            <person name="Tandeau de Marsac N."/>
            <person name="Gugger M."/>
            <person name="Lockhart P.J."/>
            <person name="Allen J.F."/>
            <person name="Brune I."/>
            <person name="Maus I."/>
            <person name="Puhler A."/>
            <person name="Martin W.F."/>
        </authorList>
    </citation>
    <scope>NUCLEOTIDE SEQUENCE [LARGE SCALE GENOMIC DNA]</scope>
    <source>
        <strain evidence="1 2">PCC 7110</strain>
    </source>
</reference>
<protein>
    <submittedName>
        <fullName evidence="1">Uncharacterized protein</fullName>
    </submittedName>
</protein>
<dbReference type="Proteomes" id="UP000076925">
    <property type="component" value="Unassembled WGS sequence"/>
</dbReference>
<name>A0A139WYS3_9CYAN</name>
<evidence type="ECO:0000313" key="1">
    <source>
        <dbReference type="EMBL" id="KYC37599.1"/>
    </source>
</evidence>
<comment type="caution">
    <text evidence="1">The sequence shown here is derived from an EMBL/GenBank/DDBJ whole genome shotgun (WGS) entry which is preliminary data.</text>
</comment>
<keyword evidence="2" id="KW-1185">Reference proteome</keyword>